<proteinExistence type="predicted"/>
<organism evidence="1 2">
    <name type="scientific">Collybiopsis luxurians FD-317 M1</name>
    <dbReference type="NCBI Taxonomy" id="944289"/>
    <lineage>
        <taxon>Eukaryota</taxon>
        <taxon>Fungi</taxon>
        <taxon>Dikarya</taxon>
        <taxon>Basidiomycota</taxon>
        <taxon>Agaricomycotina</taxon>
        <taxon>Agaricomycetes</taxon>
        <taxon>Agaricomycetidae</taxon>
        <taxon>Agaricales</taxon>
        <taxon>Marasmiineae</taxon>
        <taxon>Omphalotaceae</taxon>
        <taxon>Collybiopsis</taxon>
        <taxon>Collybiopsis luxurians</taxon>
    </lineage>
</organism>
<sequence length="244" mass="27976">MPLMIPPGYETQLRLDLTGQDEVRLCLQHLDSGEEDLVDFLLEKRQKLRLRGIAALAATEGKIRLYLQSQVKSRELVLTSQRRNIIRTLAQKYASSQLSFAKRTTITDGGEEDLVDFLLEKRQKLRLRGIAALAATEGKIRLYLQSQVKSRELVLTSQRRNIIRTLAQKYASSQLSFAKRTTITMGEYLAIKRGRINKWVQDEARVYGSSPCQKEQRRHSLTQHVLTAMAADSDDEDEEEITWL</sequence>
<dbReference type="AlphaFoldDB" id="A0A0D0BZ06"/>
<keyword evidence="2" id="KW-1185">Reference proteome</keyword>
<protein>
    <submittedName>
        <fullName evidence="1">Uncharacterized protein</fullName>
    </submittedName>
</protein>
<dbReference type="Proteomes" id="UP000053593">
    <property type="component" value="Unassembled WGS sequence"/>
</dbReference>
<reference evidence="1 2" key="1">
    <citation type="submission" date="2014-04" db="EMBL/GenBank/DDBJ databases">
        <title>Evolutionary Origins and Diversification of the Mycorrhizal Mutualists.</title>
        <authorList>
            <consortium name="DOE Joint Genome Institute"/>
            <consortium name="Mycorrhizal Genomics Consortium"/>
            <person name="Kohler A."/>
            <person name="Kuo A."/>
            <person name="Nagy L.G."/>
            <person name="Floudas D."/>
            <person name="Copeland A."/>
            <person name="Barry K.W."/>
            <person name="Cichocki N."/>
            <person name="Veneault-Fourrey C."/>
            <person name="LaButti K."/>
            <person name="Lindquist E.A."/>
            <person name="Lipzen A."/>
            <person name="Lundell T."/>
            <person name="Morin E."/>
            <person name="Murat C."/>
            <person name="Riley R."/>
            <person name="Ohm R."/>
            <person name="Sun H."/>
            <person name="Tunlid A."/>
            <person name="Henrissat B."/>
            <person name="Grigoriev I.V."/>
            <person name="Hibbett D.S."/>
            <person name="Martin F."/>
        </authorList>
    </citation>
    <scope>NUCLEOTIDE SEQUENCE [LARGE SCALE GENOMIC DNA]</scope>
    <source>
        <strain evidence="1 2">FD-317 M1</strain>
    </source>
</reference>
<gene>
    <name evidence="1" type="ORF">GYMLUDRAFT_62728</name>
</gene>
<name>A0A0D0BZ06_9AGAR</name>
<dbReference type="HOGENOM" id="CLU_1138102_0_0_1"/>
<evidence type="ECO:0000313" key="1">
    <source>
        <dbReference type="EMBL" id="KIK55124.1"/>
    </source>
</evidence>
<evidence type="ECO:0000313" key="2">
    <source>
        <dbReference type="Proteomes" id="UP000053593"/>
    </source>
</evidence>
<dbReference type="EMBL" id="KN834809">
    <property type="protein sequence ID" value="KIK55124.1"/>
    <property type="molecule type" value="Genomic_DNA"/>
</dbReference>
<accession>A0A0D0BZ06</accession>